<dbReference type="Proteomes" id="UP001218638">
    <property type="component" value="Chromosome"/>
</dbReference>
<sequence length="425" mass="47169">MSSSARPLRLLFVAPHFPPTNAPDGQRLRILLPEFVTAGCECTVLSARPEDCLAPVENELMESLPTEGWTHHQIAARAAKWGVRNIGLRIKSHLGRHAEELLKKQQFDVVYFSTTQFACLPLALDWLDRFGLPYVIDLQDPWVNDYYERPGAPPPPGGWKHRFARWAAQRQEPRVLRRCSHLVSVSADYVTTLSRRYAWFKPEHGTVIPFGWSVRDQLIARAKPVAQSSKPVIRYIGRVGDDMAALLDKLFAHVAIWKNHRASDLPLPTWEFIGTSYAGTSGGGVVQAAAARHGLSAHVSEQPERIGYFDGLARLQSAWANLVLGSDDLGYSPSKTWPLLATGRPWLAMTHSQSVIHNLLPRDSSGGCVLSDHRNPGAALGAFLDCICREYPSQTTLPACLTGLASTQLAKSHLEIFNRVTIQRP</sequence>
<dbReference type="EMBL" id="CP119075">
    <property type="protein sequence ID" value="WED67338.1"/>
    <property type="molecule type" value="Genomic_DNA"/>
</dbReference>
<dbReference type="InterPro" id="IPR028098">
    <property type="entry name" value="Glyco_trans_4-like_N"/>
</dbReference>
<accession>A0AAF0CSQ5</accession>
<dbReference type="AlphaFoldDB" id="A0AAF0CSQ5"/>
<organism evidence="2 3">
    <name type="scientific">Synoicihabitans lomoniglobus</name>
    <dbReference type="NCBI Taxonomy" id="2909285"/>
    <lineage>
        <taxon>Bacteria</taxon>
        <taxon>Pseudomonadati</taxon>
        <taxon>Verrucomicrobiota</taxon>
        <taxon>Opitutia</taxon>
        <taxon>Opitutales</taxon>
        <taxon>Opitutaceae</taxon>
        <taxon>Synoicihabitans</taxon>
    </lineage>
</organism>
<dbReference type="SUPFAM" id="SSF53756">
    <property type="entry name" value="UDP-Glycosyltransferase/glycogen phosphorylase"/>
    <property type="match status" value="1"/>
</dbReference>
<evidence type="ECO:0000259" key="1">
    <source>
        <dbReference type="Pfam" id="PF13579"/>
    </source>
</evidence>
<dbReference type="Gene3D" id="3.40.50.2000">
    <property type="entry name" value="Glycogen Phosphorylase B"/>
    <property type="match status" value="1"/>
</dbReference>
<evidence type="ECO:0000313" key="3">
    <source>
        <dbReference type="Proteomes" id="UP001218638"/>
    </source>
</evidence>
<dbReference type="RefSeq" id="WP_330928086.1">
    <property type="nucleotide sequence ID" value="NZ_CP119075.1"/>
</dbReference>
<dbReference type="GO" id="GO:0016757">
    <property type="term" value="F:glycosyltransferase activity"/>
    <property type="evidence" value="ECO:0007669"/>
    <property type="project" value="UniProtKB-ARBA"/>
</dbReference>
<protein>
    <submittedName>
        <fullName evidence="2">Glycosyltransferase</fullName>
    </submittedName>
</protein>
<keyword evidence="3" id="KW-1185">Reference proteome</keyword>
<name>A0AAF0CSQ5_9BACT</name>
<proteinExistence type="predicted"/>
<dbReference type="KEGG" id="slom:PXH66_10805"/>
<dbReference type="Pfam" id="PF13579">
    <property type="entry name" value="Glyco_trans_4_4"/>
    <property type="match status" value="1"/>
</dbReference>
<gene>
    <name evidence="2" type="ORF">PXH66_10805</name>
</gene>
<reference evidence="2" key="1">
    <citation type="submission" date="2023-03" db="EMBL/GenBank/DDBJ databases">
        <title>Lomoglobus Profundus gen. nov., sp. nov., a novel member of the phylum Verrucomicrobia, isolated from deep-marine sediment of South China Sea.</title>
        <authorList>
            <person name="Ahmad T."/>
            <person name="Ishaq S.E."/>
            <person name="Wang F."/>
        </authorList>
    </citation>
    <scope>NUCLEOTIDE SEQUENCE</scope>
    <source>
        <strain evidence="2">LMO-M01</strain>
    </source>
</reference>
<evidence type="ECO:0000313" key="2">
    <source>
        <dbReference type="EMBL" id="WED67338.1"/>
    </source>
</evidence>
<feature type="domain" description="Glycosyltransferase subfamily 4-like N-terminal" evidence="1">
    <location>
        <begin position="34"/>
        <end position="211"/>
    </location>
</feature>